<keyword evidence="1" id="KW-0808">Transferase</keyword>
<dbReference type="SUPFAM" id="SSF56672">
    <property type="entry name" value="DNA/RNA polymerases"/>
    <property type="match status" value="1"/>
</dbReference>
<evidence type="ECO:0000256" key="6">
    <source>
        <dbReference type="ARBA" id="ARBA00022918"/>
    </source>
</evidence>
<feature type="domain" description="Reverse transcriptase RNase H-like" evidence="9">
    <location>
        <begin position="535"/>
        <end position="609"/>
    </location>
</feature>
<dbReference type="InterPro" id="IPR005162">
    <property type="entry name" value="Retrotrans_gag_dom"/>
</dbReference>
<keyword evidence="5" id="KW-0378">Hydrolase</keyword>
<dbReference type="Pfam" id="PF03732">
    <property type="entry name" value="Retrotrans_gag"/>
    <property type="match status" value="1"/>
</dbReference>
<evidence type="ECO:0000259" key="9">
    <source>
        <dbReference type="Pfam" id="PF17917"/>
    </source>
</evidence>
<name>A0AAW2JQ29_9LAMI</name>
<dbReference type="Pfam" id="PF17917">
    <property type="entry name" value="RT_RNaseH"/>
    <property type="match status" value="1"/>
</dbReference>
<evidence type="ECO:0000256" key="2">
    <source>
        <dbReference type="ARBA" id="ARBA00022695"/>
    </source>
</evidence>
<sequence>MAVMVDEEVGGEGGRQWWRKKMILNFLFFSFSDKENPFVKGVAVMAKEVCCCEGGRVAVGGGCRWKTMKEVGDGLDGEGVQQWRMVSQGARDDLVISREELGESTEGSITPASAGGVEIGREGAGGDALIPLGDAPAAGFPPKFAHILLMDLHAQAQFLAQAHAPAPALVPIVAIIDRNYERIKKMVAIEFEGTLDLKIAERWWKKVKDVMNLVNCTLENRLKYVVSLFVGNALIWWWSVKTAYKPAEITWDEFQIEFDDKYKLKMYRDKKRMEFLNSVQGDDQTVAKYELCFAALAKYALEAVSAIQMEETITEEKKKGAEKRKLAYRMGSQVGRPRGEPVIHFLQEVGTFCVVVLLFGEVLGQGRRTGQSYSRGLAFTPSYSTCGRRHLGQCWGSDAIPRIYYNCRYAEKVKPTLEEIPIVRDFPEVFPDDLLDDILVYSRSMEEHEQHLMIVLQILKQKQLYVKLSKYEFWINQVVFLGHVISSDGVMPGPSKAKAIMEWRVPKNSTKVRSFLGLVGCYRRFDEPSGSGGYVVYTYASRQLRTHELNYPTHDLELAAIVHALKIWRHYLYGEKFQIFTDHKSLKYILMQKELNLRQRKWIELLKDYDYTIDYHLGKVNMVADALSRKCSDRLACLGIHNLTLLLEMRSMNTKLEVDHMVGLLAILQLKADFVD</sequence>
<dbReference type="InterPro" id="IPR050951">
    <property type="entry name" value="Retrovirus_Pol_polyprotein"/>
</dbReference>
<dbReference type="Pfam" id="PF00078">
    <property type="entry name" value="RVT_1"/>
    <property type="match status" value="1"/>
</dbReference>
<dbReference type="GO" id="GO:0004519">
    <property type="term" value="F:endonuclease activity"/>
    <property type="evidence" value="ECO:0007669"/>
    <property type="project" value="UniProtKB-KW"/>
</dbReference>
<keyword evidence="3" id="KW-0540">Nuclease</keyword>
<dbReference type="InterPro" id="IPR000477">
    <property type="entry name" value="RT_dom"/>
</dbReference>
<dbReference type="Gene3D" id="3.30.70.270">
    <property type="match status" value="2"/>
</dbReference>
<dbReference type="PANTHER" id="PTHR37984">
    <property type="entry name" value="PROTEIN CBG26694"/>
    <property type="match status" value="1"/>
</dbReference>
<dbReference type="InterPro" id="IPR041373">
    <property type="entry name" value="RT_RNaseH"/>
</dbReference>
<accession>A0AAW2JQ29</accession>
<proteinExistence type="predicted"/>
<gene>
    <name evidence="10" type="ORF">Scaly_3092800</name>
</gene>
<reference evidence="10" key="2">
    <citation type="journal article" date="2024" name="Plant">
        <title>Genomic evolution and insights into agronomic trait innovations of Sesamum species.</title>
        <authorList>
            <person name="Miao H."/>
            <person name="Wang L."/>
            <person name="Qu L."/>
            <person name="Liu H."/>
            <person name="Sun Y."/>
            <person name="Le M."/>
            <person name="Wang Q."/>
            <person name="Wei S."/>
            <person name="Zheng Y."/>
            <person name="Lin W."/>
            <person name="Duan Y."/>
            <person name="Cao H."/>
            <person name="Xiong S."/>
            <person name="Wang X."/>
            <person name="Wei L."/>
            <person name="Li C."/>
            <person name="Ma Q."/>
            <person name="Ju M."/>
            <person name="Zhao R."/>
            <person name="Li G."/>
            <person name="Mu C."/>
            <person name="Tian Q."/>
            <person name="Mei H."/>
            <person name="Zhang T."/>
            <person name="Gao T."/>
            <person name="Zhang H."/>
        </authorList>
    </citation>
    <scope>NUCLEOTIDE SEQUENCE</scope>
    <source>
        <strain evidence="10">KEN8</strain>
    </source>
</reference>
<dbReference type="EMBL" id="JACGWM010000967">
    <property type="protein sequence ID" value="KAL0295688.1"/>
    <property type="molecule type" value="Genomic_DNA"/>
</dbReference>
<reference evidence="10" key="1">
    <citation type="submission" date="2020-06" db="EMBL/GenBank/DDBJ databases">
        <authorList>
            <person name="Li T."/>
            <person name="Hu X."/>
            <person name="Zhang T."/>
            <person name="Song X."/>
            <person name="Zhang H."/>
            <person name="Dai N."/>
            <person name="Sheng W."/>
            <person name="Hou X."/>
            <person name="Wei L."/>
        </authorList>
    </citation>
    <scope>NUCLEOTIDE SEQUENCE</scope>
    <source>
        <strain evidence="10">KEN8</strain>
        <tissue evidence="10">Leaf</tissue>
    </source>
</reference>
<dbReference type="AlphaFoldDB" id="A0AAW2JQ29"/>
<evidence type="ECO:0000256" key="3">
    <source>
        <dbReference type="ARBA" id="ARBA00022722"/>
    </source>
</evidence>
<keyword evidence="2" id="KW-0548">Nucleotidyltransferase</keyword>
<dbReference type="InterPro" id="IPR043128">
    <property type="entry name" value="Rev_trsase/Diguanyl_cyclase"/>
</dbReference>
<evidence type="ECO:0000259" key="8">
    <source>
        <dbReference type="Pfam" id="PF03732"/>
    </source>
</evidence>
<dbReference type="GO" id="GO:0016787">
    <property type="term" value="F:hydrolase activity"/>
    <property type="evidence" value="ECO:0007669"/>
    <property type="project" value="UniProtKB-KW"/>
</dbReference>
<evidence type="ECO:0000256" key="4">
    <source>
        <dbReference type="ARBA" id="ARBA00022759"/>
    </source>
</evidence>
<feature type="domain" description="Reverse transcriptase" evidence="7">
    <location>
        <begin position="435"/>
        <end position="485"/>
    </location>
</feature>
<evidence type="ECO:0000256" key="1">
    <source>
        <dbReference type="ARBA" id="ARBA00022679"/>
    </source>
</evidence>
<dbReference type="CDD" id="cd09274">
    <property type="entry name" value="RNase_HI_RT_Ty3"/>
    <property type="match status" value="1"/>
</dbReference>
<comment type="caution">
    <text evidence="10">The sequence shown here is derived from an EMBL/GenBank/DDBJ whole genome shotgun (WGS) entry which is preliminary data.</text>
</comment>
<keyword evidence="4" id="KW-0255">Endonuclease</keyword>
<feature type="domain" description="Retrotransposon gag" evidence="8">
    <location>
        <begin position="223"/>
        <end position="301"/>
    </location>
</feature>
<dbReference type="PANTHER" id="PTHR37984:SF5">
    <property type="entry name" value="PROTEIN NYNRIN-LIKE"/>
    <property type="match status" value="1"/>
</dbReference>
<evidence type="ECO:0000259" key="7">
    <source>
        <dbReference type="Pfam" id="PF00078"/>
    </source>
</evidence>
<keyword evidence="6" id="KW-0695">RNA-directed DNA polymerase</keyword>
<dbReference type="InterPro" id="IPR043502">
    <property type="entry name" value="DNA/RNA_pol_sf"/>
</dbReference>
<evidence type="ECO:0000256" key="5">
    <source>
        <dbReference type="ARBA" id="ARBA00022801"/>
    </source>
</evidence>
<dbReference type="GO" id="GO:0003964">
    <property type="term" value="F:RNA-directed DNA polymerase activity"/>
    <property type="evidence" value="ECO:0007669"/>
    <property type="project" value="UniProtKB-KW"/>
</dbReference>
<protein>
    <submittedName>
        <fullName evidence="10">Retrovirus-related Pol polyprotein from transposon.6</fullName>
    </submittedName>
</protein>
<organism evidence="10">
    <name type="scientific">Sesamum calycinum</name>
    <dbReference type="NCBI Taxonomy" id="2727403"/>
    <lineage>
        <taxon>Eukaryota</taxon>
        <taxon>Viridiplantae</taxon>
        <taxon>Streptophyta</taxon>
        <taxon>Embryophyta</taxon>
        <taxon>Tracheophyta</taxon>
        <taxon>Spermatophyta</taxon>
        <taxon>Magnoliopsida</taxon>
        <taxon>eudicotyledons</taxon>
        <taxon>Gunneridae</taxon>
        <taxon>Pentapetalae</taxon>
        <taxon>asterids</taxon>
        <taxon>lamiids</taxon>
        <taxon>Lamiales</taxon>
        <taxon>Pedaliaceae</taxon>
        <taxon>Sesamum</taxon>
    </lineage>
</organism>
<evidence type="ECO:0000313" key="10">
    <source>
        <dbReference type="EMBL" id="KAL0295688.1"/>
    </source>
</evidence>